<dbReference type="GO" id="GO:0016491">
    <property type="term" value="F:oxidoreductase activity"/>
    <property type="evidence" value="ECO:0007669"/>
    <property type="project" value="UniProtKB-KW"/>
</dbReference>
<sequence length="785" mass="84042">MAETKPAPGDWIGASLLRREDARFLIGKGQFVADIRLPGLEDACFVRSPMGHASLRGLRRPAEWAERVYTHDELGPFQALPAGPDIPGYRNVAYPVLATDRVCFAGQPIAAVVAPTRGEAEDIAGLVELDLDALPAVTDAVLAMAPDSPRIHDAWPDNAFITSGARAGDAAAVAATAPVRITRRLRMNRQSIVPLEGRAALAYWDHRLDELVVYLSTQGAHVMRLGIAQALGISEHKVHVIAPDVGGGFGGKNRLTPEEIAVCALALKRGHPVRWIEDRREHLMAAPQAREHVYDLTLYADRDGTMLALEGDVYIDAGAYPLWPTGAFAEASMAVRNLTGPYRIRHIALRNHTVATNKPPMGPYRGVARPGACFAMERLADELARELGLEPIEIRRRNMVTAGEMPYVTAAGMRLDNGDYPASLDEAARSIGLDAIRARQRTGEPDGRRIGVGFAFYTEQSGHGLKEWARRGARVMPSYETCTVRMLPDGSAQVLVGIQNHGQGLETTLSQIAAQELRLDPARIAVRHGDTAVSPFGFGTFASRSTVFAGGAVARSCRILAEKIRRIGGHLIQTDPVETRLEDGHVVGPSGAAVSFAEIGRAAHVRQEMMPPGVDPVLEATATYEPADSSGTFSYSTHAALVAVDPLTGGTELLDYVVAEDCGTMVNPLIVDGQVTGGVIQGIGTALYEEVPYDESGQPLATTFADYHMPCATEMPRVRISHFVTPSAITEYGIKGMGEGGAIAPPAAIANALADAFRDSGAQFNETPCTPRRVVAALEAAEVPT</sequence>
<dbReference type="Gene3D" id="3.90.1170.50">
    <property type="entry name" value="Aldehyde oxidase/xanthine dehydrogenase, a/b hammerhead"/>
    <property type="match status" value="1"/>
</dbReference>
<evidence type="ECO:0000256" key="1">
    <source>
        <dbReference type="ARBA" id="ARBA00022505"/>
    </source>
</evidence>
<dbReference type="AlphaFoldDB" id="A0A9X2BTN3"/>
<evidence type="ECO:0000313" key="5">
    <source>
        <dbReference type="Proteomes" id="UP001139516"/>
    </source>
</evidence>
<name>A0A9X2BTN3_9PROT</name>
<dbReference type="SUPFAM" id="SSF56003">
    <property type="entry name" value="Molybdenum cofactor-binding domain"/>
    <property type="match status" value="1"/>
</dbReference>
<dbReference type="Gene3D" id="3.30.365.10">
    <property type="entry name" value="Aldehyde oxidase/xanthine dehydrogenase, molybdopterin binding domain"/>
    <property type="match status" value="4"/>
</dbReference>
<dbReference type="InterPro" id="IPR037165">
    <property type="entry name" value="AldOxase/xan_DH_Mopterin-bd_sf"/>
</dbReference>
<protein>
    <submittedName>
        <fullName evidence="4">Xanthine dehydrogenase family protein molybdopterin-binding subunit</fullName>
    </submittedName>
</protein>
<dbReference type="Proteomes" id="UP001139516">
    <property type="component" value="Unassembled WGS sequence"/>
</dbReference>
<dbReference type="GO" id="GO:0005506">
    <property type="term" value="F:iron ion binding"/>
    <property type="evidence" value="ECO:0007669"/>
    <property type="project" value="InterPro"/>
</dbReference>
<dbReference type="Pfam" id="PF20256">
    <property type="entry name" value="MoCoBD_2"/>
    <property type="match status" value="1"/>
</dbReference>
<keyword evidence="2" id="KW-0560">Oxidoreductase</keyword>
<dbReference type="Pfam" id="PF01315">
    <property type="entry name" value="Ald_Xan_dh_C"/>
    <property type="match status" value="1"/>
</dbReference>
<dbReference type="PANTHER" id="PTHR11908">
    <property type="entry name" value="XANTHINE DEHYDROGENASE"/>
    <property type="match status" value="1"/>
</dbReference>
<dbReference type="InterPro" id="IPR046867">
    <property type="entry name" value="AldOxase/xan_DH_MoCoBD2"/>
</dbReference>
<keyword evidence="5" id="KW-1185">Reference proteome</keyword>
<gene>
    <name evidence="4" type="ORF">M0638_08905</name>
</gene>
<evidence type="ECO:0000313" key="4">
    <source>
        <dbReference type="EMBL" id="MCK8784497.1"/>
    </source>
</evidence>
<dbReference type="InterPro" id="IPR000674">
    <property type="entry name" value="Ald_Oxase/Xan_DH_a/b"/>
</dbReference>
<reference evidence="4" key="1">
    <citation type="submission" date="2022-04" db="EMBL/GenBank/DDBJ databases">
        <title>Roseomonas acroporae sp. nov., isolated from coral Acropora digitifera.</title>
        <authorList>
            <person name="Sun H."/>
        </authorList>
    </citation>
    <scope>NUCLEOTIDE SEQUENCE</scope>
    <source>
        <strain evidence="4">NAR14</strain>
    </source>
</reference>
<dbReference type="Pfam" id="PF02738">
    <property type="entry name" value="MoCoBD_1"/>
    <property type="match status" value="1"/>
</dbReference>
<dbReference type="InterPro" id="IPR008274">
    <property type="entry name" value="AldOxase/xan_DH_MoCoBD1"/>
</dbReference>
<dbReference type="SUPFAM" id="SSF54665">
    <property type="entry name" value="CO dehydrogenase molybdoprotein N-domain-like"/>
    <property type="match status" value="1"/>
</dbReference>
<dbReference type="SMART" id="SM01008">
    <property type="entry name" value="Ald_Xan_dh_C"/>
    <property type="match status" value="1"/>
</dbReference>
<dbReference type="InterPro" id="IPR016208">
    <property type="entry name" value="Ald_Oxase/xanthine_DH-like"/>
</dbReference>
<organism evidence="4 5">
    <name type="scientific">Roseomonas acroporae</name>
    <dbReference type="NCBI Taxonomy" id="2937791"/>
    <lineage>
        <taxon>Bacteria</taxon>
        <taxon>Pseudomonadati</taxon>
        <taxon>Pseudomonadota</taxon>
        <taxon>Alphaproteobacteria</taxon>
        <taxon>Acetobacterales</taxon>
        <taxon>Roseomonadaceae</taxon>
        <taxon>Roseomonas</taxon>
    </lineage>
</organism>
<evidence type="ECO:0000256" key="2">
    <source>
        <dbReference type="ARBA" id="ARBA00023002"/>
    </source>
</evidence>
<feature type="domain" description="Aldehyde oxidase/xanthine dehydrogenase a/b hammerhead" evidence="3">
    <location>
        <begin position="26"/>
        <end position="135"/>
    </location>
</feature>
<dbReference type="PANTHER" id="PTHR11908:SF132">
    <property type="entry name" value="ALDEHYDE OXIDASE 1-RELATED"/>
    <property type="match status" value="1"/>
</dbReference>
<dbReference type="InterPro" id="IPR036856">
    <property type="entry name" value="Ald_Oxase/Xan_DH_a/b_sf"/>
</dbReference>
<accession>A0A9X2BTN3</accession>
<evidence type="ECO:0000259" key="3">
    <source>
        <dbReference type="SMART" id="SM01008"/>
    </source>
</evidence>
<proteinExistence type="predicted"/>
<comment type="caution">
    <text evidence="4">The sequence shown here is derived from an EMBL/GenBank/DDBJ whole genome shotgun (WGS) entry which is preliminary data.</text>
</comment>
<keyword evidence="1" id="KW-0500">Molybdenum</keyword>
<dbReference type="RefSeq" id="WP_248666622.1">
    <property type="nucleotide sequence ID" value="NZ_JALPRX010000034.1"/>
</dbReference>
<dbReference type="EMBL" id="JALPRX010000034">
    <property type="protein sequence ID" value="MCK8784497.1"/>
    <property type="molecule type" value="Genomic_DNA"/>
</dbReference>